<keyword evidence="6" id="KW-0547">Nucleotide-binding</keyword>
<dbReference type="KEGG" id="cmav:ABHF33_09670"/>
<dbReference type="Gene3D" id="3.40.50.300">
    <property type="entry name" value="P-loop containing nucleotide triphosphate hydrolases"/>
    <property type="match status" value="1"/>
</dbReference>
<evidence type="ECO:0000256" key="7">
    <source>
        <dbReference type="ARBA" id="ARBA00022840"/>
    </source>
</evidence>
<comment type="subcellular location">
    <subcellularLocation>
        <location evidence="1">Cell membrane</location>
        <topology evidence="1">Peripheral membrane protein</topology>
    </subcellularLocation>
</comment>
<keyword evidence="7 12" id="KW-0067">ATP-binding</keyword>
<evidence type="ECO:0000256" key="2">
    <source>
        <dbReference type="ARBA" id="ARBA00005417"/>
    </source>
</evidence>
<dbReference type="PROSITE" id="PS50893">
    <property type="entry name" value="ABC_TRANSPORTER_2"/>
    <property type="match status" value="1"/>
</dbReference>
<gene>
    <name evidence="12" type="ORF">ABHF33_09670</name>
</gene>
<dbReference type="InterPro" id="IPR027417">
    <property type="entry name" value="P-loop_NTPase"/>
</dbReference>
<dbReference type="GO" id="GO:0005524">
    <property type="term" value="F:ATP binding"/>
    <property type="evidence" value="ECO:0007669"/>
    <property type="project" value="UniProtKB-KW"/>
</dbReference>
<evidence type="ECO:0000259" key="11">
    <source>
        <dbReference type="PROSITE" id="PS50893"/>
    </source>
</evidence>
<dbReference type="InterPro" id="IPR003439">
    <property type="entry name" value="ABC_transporter-like_ATP-bd"/>
</dbReference>
<sequence>MYQLKDVKLSRNGRTLLQIEQLCIPPQGLTVILGHNGSGKSTLLKLLAGQLKSDQGQVLLNQREVMRYAPRELARQVAYMPQQIPQAALMQVRELVELGRFAWRGWLSRWQADDKAQVDAALRAADVAHLASHALDEISGGERQRAWLAMLLAQNSPMLLLDEPSSALDLAHQYQLMQLLRSQVESQSCAVIAILHDLNLALRYADRIIALQRGQVWFDGTPAALLAHADLHDLYGIALDILPRAGKHAVAVVA</sequence>
<dbReference type="PROSITE" id="PS00211">
    <property type="entry name" value="ABC_TRANSPORTER_1"/>
    <property type="match status" value="1"/>
</dbReference>
<proteinExistence type="inferred from homology"/>
<evidence type="ECO:0000256" key="9">
    <source>
        <dbReference type="ARBA" id="ARBA00023065"/>
    </source>
</evidence>
<dbReference type="GO" id="GO:0006826">
    <property type="term" value="P:iron ion transport"/>
    <property type="evidence" value="ECO:0007669"/>
    <property type="project" value="UniProtKB-KW"/>
</dbReference>
<keyword evidence="5" id="KW-0410">Iron transport</keyword>
<dbReference type="RefSeq" id="WP_348943770.1">
    <property type="nucleotide sequence ID" value="NZ_CP157355.1"/>
</dbReference>
<evidence type="ECO:0000256" key="10">
    <source>
        <dbReference type="ARBA" id="ARBA00023136"/>
    </source>
</evidence>
<dbReference type="InterPro" id="IPR003593">
    <property type="entry name" value="AAA+_ATPase"/>
</dbReference>
<evidence type="ECO:0000256" key="1">
    <source>
        <dbReference type="ARBA" id="ARBA00004202"/>
    </source>
</evidence>
<dbReference type="SUPFAM" id="SSF52540">
    <property type="entry name" value="P-loop containing nucleoside triphosphate hydrolases"/>
    <property type="match status" value="1"/>
</dbReference>
<evidence type="ECO:0000256" key="5">
    <source>
        <dbReference type="ARBA" id="ARBA00022496"/>
    </source>
</evidence>
<reference evidence="12" key="1">
    <citation type="submission" date="2024-05" db="EMBL/GenBank/DDBJ databases">
        <authorList>
            <person name="Yang L."/>
            <person name="Pan L."/>
        </authorList>
    </citation>
    <scope>NUCLEOTIDE SEQUENCE</scope>
    <source>
        <strain evidence="12">FCG-7</strain>
    </source>
</reference>
<keyword evidence="3" id="KW-0813">Transport</keyword>
<dbReference type="Pfam" id="PF00005">
    <property type="entry name" value="ABC_tran"/>
    <property type="match status" value="1"/>
</dbReference>
<dbReference type="InterPro" id="IPR051535">
    <property type="entry name" value="Siderophore_ABC-ATPase"/>
</dbReference>
<dbReference type="CDD" id="cd03214">
    <property type="entry name" value="ABC_Iron-Siderophores_B12_Hemin"/>
    <property type="match status" value="1"/>
</dbReference>
<dbReference type="InterPro" id="IPR017871">
    <property type="entry name" value="ABC_transporter-like_CS"/>
</dbReference>
<keyword evidence="9" id="KW-0406">Ion transport</keyword>
<keyword evidence="8" id="KW-0408">Iron</keyword>
<dbReference type="PANTHER" id="PTHR42771">
    <property type="entry name" value="IRON(3+)-HYDROXAMATE IMPORT ATP-BINDING PROTEIN FHUC"/>
    <property type="match status" value="1"/>
</dbReference>
<dbReference type="EMBL" id="CP157355">
    <property type="protein sequence ID" value="XBL99340.1"/>
    <property type="molecule type" value="Genomic_DNA"/>
</dbReference>
<comment type="similarity">
    <text evidence="2">Belongs to the ABC transporter superfamily.</text>
</comment>
<keyword evidence="10" id="KW-0472">Membrane</keyword>
<protein>
    <submittedName>
        <fullName evidence="12">ABC transporter ATP-binding protein</fullName>
    </submittedName>
</protein>
<dbReference type="GO" id="GO:0005886">
    <property type="term" value="C:plasma membrane"/>
    <property type="evidence" value="ECO:0007669"/>
    <property type="project" value="UniProtKB-SubCell"/>
</dbReference>
<evidence type="ECO:0000313" key="12">
    <source>
        <dbReference type="EMBL" id="XBL99340.1"/>
    </source>
</evidence>
<name>A0AAU7F675_9NEIS</name>
<evidence type="ECO:0000256" key="6">
    <source>
        <dbReference type="ARBA" id="ARBA00022741"/>
    </source>
</evidence>
<feature type="domain" description="ABC transporter" evidence="11">
    <location>
        <begin position="2"/>
        <end position="238"/>
    </location>
</feature>
<evidence type="ECO:0000256" key="8">
    <source>
        <dbReference type="ARBA" id="ARBA00023004"/>
    </source>
</evidence>
<dbReference type="PANTHER" id="PTHR42771:SF2">
    <property type="entry name" value="IRON(3+)-HYDROXAMATE IMPORT ATP-BINDING PROTEIN FHUC"/>
    <property type="match status" value="1"/>
</dbReference>
<dbReference type="AlphaFoldDB" id="A0AAU7F675"/>
<evidence type="ECO:0000256" key="4">
    <source>
        <dbReference type="ARBA" id="ARBA00022475"/>
    </source>
</evidence>
<dbReference type="FunFam" id="3.40.50.300:FF:000134">
    <property type="entry name" value="Iron-enterobactin ABC transporter ATP-binding protein"/>
    <property type="match status" value="1"/>
</dbReference>
<evidence type="ECO:0000256" key="3">
    <source>
        <dbReference type="ARBA" id="ARBA00022448"/>
    </source>
</evidence>
<accession>A0AAU7F675</accession>
<organism evidence="12">
    <name type="scientific">Chitinibacter mangrovi</name>
    <dbReference type="NCBI Taxonomy" id="3153927"/>
    <lineage>
        <taxon>Bacteria</taxon>
        <taxon>Pseudomonadati</taxon>
        <taxon>Pseudomonadota</taxon>
        <taxon>Betaproteobacteria</taxon>
        <taxon>Neisseriales</taxon>
        <taxon>Chitinibacteraceae</taxon>
        <taxon>Chitinibacter</taxon>
    </lineage>
</organism>
<keyword evidence="4" id="KW-1003">Cell membrane</keyword>
<dbReference type="SMART" id="SM00382">
    <property type="entry name" value="AAA"/>
    <property type="match status" value="1"/>
</dbReference>
<dbReference type="GO" id="GO:0016887">
    <property type="term" value="F:ATP hydrolysis activity"/>
    <property type="evidence" value="ECO:0007669"/>
    <property type="project" value="InterPro"/>
</dbReference>